<dbReference type="GeneID" id="93138090"/>
<protein>
    <submittedName>
        <fullName evidence="14">Cytidine deaminase</fullName>
    </submittedName>
    <submittedName>
        <fullName evidence="15">dCMP deaminase family protein</fullName>
    </submittedName>
    <submittedName>
        <fullName evidence="10">tRNA-specific adenosine deaminase</fullName>
    </submittedName>
</protein>
<evidence type="ECO:0000256" key="3">
    <source>
        <dbReference type="ARBA" id="ARBA00022723"/>
    </source>
</evidence>
<gene>
    <name evidence="12" type="ORF">ERS852408_01140</name>
    <name evidence="11" type="ORF">ERS852423_01485</name>
    <name evidence="10" type="ORF">ERS852573_01102</name>
    <name evidence="15" type="ORF">G4332_04560</name>
    <name evidence="14" type="ORF">GT528_04515</name>
    <name evidence="13" type="ORF">GT576_08745</name>
</gene>
<reference evidence="15" key="4">
    <citation type="submission" date="2020-02" db="EMBL/GenBank/DDBJ databases">
        <authorList>
            <person name="Littmann E."/>
            <person name="Sorbara M."/>
        </authorList>
    </citation>
    <scope>NUCLEOTIDE SEQUENCE</scope>
    <source>
        <strain evidence="15">MSK.10.16</strain>
    </source>
</reference>
<dbReference type="FunFam" id="3.40.140.10:FF:000021">
    <property type="entry name" value="Deoxycytidylate deaminase"/>
    <property type="match status" value="1"/>
</dbReference>
<dbReference type="SUPFAM" id="SSF53927">
    <property type="entry name" value="Cytidine deaminase-like"/>
    <property type="match status" value="1"/>
</dbReference>
<dbReference type="Proteomes" id="UP000095439">
    <property type="component" value="Unassembled WGS sequence"/>
</dbReference>
<evidence type="ECO:0000256" key="7">
    <source>
        <dbReference type="PIRSR" id="PIRSR006019-1"/>
    </source>
</evidence>
<dbReference type="EMBL" id="WWSC01000004">
    <property type="protein sequence ID" value="MZK40984.1"/>
    <property type="molecule type" value="Genomic_DNA"/>
</dbReference>
<dbReference type="PIRSF" id="PIRSF006019">
    <property type="entry name" value="dCMP_deaminase"/>
    <property type="match status" value="1"/>
</dbReference>
<keyword evidence="5" id="KW-0378">Hydrolase</keyword>
<dbReference type="Proteomes" id="UP000472916">
    <property type="component" value="Unassembled WGS sequence"/>
</dbReference>
<reference evidence="19 20" key="2">
    <citation type="journal article" date="2019" name="Nat. Med.">
        <title>A library of human gut bacterial isolates paired with longitudinal multiomics data enables mechanistic microbiome research.</title>
        <authorList>
            <person name="Poyet M."/>
            <person name="Groussin M."/>
            <person name="Gibbons S.M."/>
            <person name="Avila-Pacheco J."/>
            <person name="Jiang X."/>
            <person name="Kearney S.M."/>
            <person name="Perrotta A.R."/>
            <person name="Berdy B."/>
            <person name="Zhao S."/>
            <person name="Lieberman T.D."/>
            <person name="Swanson P.K."/>
            <person name="Smith M."/>
            <person name="Roesemann S."/>
            <person name="Alexander J.E."/>
            <person name="Rich S.A."/>
            <person name="Livny J."/>
            <person name="Vlamakis H."/>
            <person name="Clish C."/>
            <person name="Bullock K."/>
            <person name="Deik A."/>
            <person name="Scott J."/>
            <person name="Pierce K.A."/>
            <person name="Xavier R.J."/>
            <person name="Alm E.J."/>
        </authorList>
    </citation>
    <scope>NUCLEOTIDE SEQUENCE [LARGE SCALE GENOMIC DNA]</scope>
    <source>
        <strain evidence="13 19">BIOML-A1</strain>
        <strain evidence="14 20">BIOML-A6</strain>
    </source>
</reference>
<dbReference type="CDD" id="cd01286">
    <property type="entry name" value="deoxycytidylate_deaminase"/>
    <property type="match status" value="1"/>
</dbReference>
<evidence type="ECO:0000256" key="4">
    <source>
        <dbReference type="ARBA" id="ARBA00022727"/>
    </source>
</evidence>
<evidence type="ECO:0000256" key="5">
    <source>
        <dbReference type="ARBA" id="ARBA00022801"/>
    </source>
</evidence>
<dbReference type="InterPro" id="IPR015517">
    <property type="entry name" value="dCMP_deaminase-rel"/>
</dbReference>
<keyword evidence="3 8" id="KW-0479">Metal-binding</keyword>
<evidence type="ECO:0000313" key="19">
    <source>
        <dbReference type="Proteomes" id="UP000449249"/>
    </source>
</evidence>
<dbReference type="Proteomes" id="UP000095597">
    <property type="component" value="Unassembled WGS sequence"/>
</dbReference>
<feature type="binding site" evidence="8">
    <location>
        <position position="109"/>
    </location>
    <ligand>
        <name>Zn(2+)</name>
        <dbReference type="ChEBI" id="CHEBI:29105"/>
        <note>catalytic</note>
    </ligand>
</feature>
<dbReference type="GO" id="GO:0009165">
    <property type="term" value="P:nucleotide biosynthetic process"/>
    <property type="evidence" value="ECO:0007669"/>
    <property type="project" value="UniProtKB-KW"/>
</dbReference>
<proteinExistence type="inferred from homology"/>
<dbReference type="GO" id="GO:0006220">
    <property type="term" value="P:pyrimidine nucleotide metabolic process"/>
    <property type="evidence" value="ECO:0007669"/>
    <property type="project" value="InterPro"/>
</dbReference>
<dbReference type="EMBL" id="CYXO01000005">
    <property type="protein sequence ID" value="CUM91345.1"/>
    <property type="molecule type" value="Genomic_DNA"/>
</dbReference>
<dbReference type="EMBL" id="CYYY01000005">
    <property type="protein sequence ID" value="CUN79872.1"/>
    <property type="molecule type" value="Genomic_DNA"/>
</dbReference>
<keyword evidence="6 8" id="KW-0862">Zinc</keyword>
<dbReference type="InterPro" id="IPR035105">
    <property type="entry name" value="Deoxycytidylate_deaminase_dom"/>
</dbReference>
<evidence type="ECO:0000313" key="11">
    <source>
        <dbReference type="EMBL" id="CUN79872.1"/>
    </source>
</evidence>
<feature type="active site" description="Proton donor" evidence="7">
    <location>
        <position position="82"/>
    </location>
</feature>
<dbReference type="InterPro" id="IPR016473">
    <property type="entry name" value="dCMP_deaminase"/>
</dbReference>
<evidence type="ECO:0000256" key="1">
    <source>
        <dbReference type="ARBA" id="ARBA00001947"/>
    </source>
</evidence>
<dbReference type="RefSeq" id="WP_006428854.1">
    <property type="nucleotide sequence ID" value="NZ_CABIWY010000005.1"/>
</dbReference>
<comment type="cofactor">
    <cofactor evidence="1 8">
        <name>Zn(2+)</name>
        <dbReference type="ChEBI" id="CHEBI:29105"/>
    </cofactor>
</comment>
<keyword evidence="4" id="KW-0545">Nucleotide biosynthesis</keyword>
<evidence type="ECO:0000256" key="6">
    <source>
        <dbReference type="ARBA" id="ARBA00022833"/>
    </source>
</evidence>
<evidence type="ECO:0000256" key="8">
    <source>
        <dbReference type="PIRSR" id="PIRSR006019-2"/>
    </source>
</evidence>
<dbReference type="Proteomes" id="UP000449249">
    <property type="component" value="Unassembled WGS sequence"/>
</dbReference>
<dbReference type="InterPro" id="IPR016193">
    <property type="entry name" value="Cytidine_deaminase-like"/>
</dbReference>
<evidence type="ECO:0000256" key="2">
    <source>
        <dbReference type="ARBA" id="ARBA00006576"/>
    </source>
</evidence>
<dbReference type="GO" id="GO:0005737">
    <property type="term" value="C:cytoplasm"/>
    <property type="evidence" value="ECO:0007669"/>
    <property type="project" value="TreeGrafter"/>
</dbReference>
<dbReference type="EMBL" id="JAAIOD010000004">
    <property type="protein sequence ID" value="NSE57399.1"/>
    <property type="molecule type" value="Genomic_DNA"/>
</dbReference>
<organism evidence="14 20">
    <name type="scientific">Dorea longicatena</name>
    <dbReference type="NCBI Taxonomy" id="88431"/>
    <lineage>
        <taxon>Bacteria</taxon>
        <taxon>Bacillati</taxon>
        <taxon>Bacillota</taxon>
        <taxon>Clostridia</taxon>
        <taxon>Lachnospirales</taxon>
        <taxon>Lachnospiraceae</taxon>
        <taxon>Dorea</taxon>
    </lineage>
</organism>
<evidence type="ECO:0000313" key="12">
    <source>
        <dbReference type="EMBL" id="CUN90718.1"/>
    </source>
</evidence>
<dbReference type="InterPro" id="IPR002125">
    <property type="entry name" value="CMP_dCMP_dom"/>
</dbReference>
<evidence type="ECO:0000313" key="17">
    <source>
        <dbReference type="Proteomes" id="UP000095439"/>
    </source>
</evidence>
<evidence type="ECO:0000313" key="20">
    <source>
        <dbReference type="Proteomes" id="UP000472916"/>
    </source>
</evidence>
<sequence length="162" mass="18125">MGDKRKDYISWDEYFMGVAKLSGMRSKDPNTQVGCCIVSQDNKILSMGYNGLPTGCSDDVFPWGREGDDPLETKYVYTVHSELNAILNYRGGSLEGAKLYVSLFPCNECAKAIIQSGIKEVIYDCNKYEGTAAVMASMKMFDAAGVNYHKYHRTDREIKISL</sequence>
<dbReference type="Pfam" id="PF00383">
    <property type="entry name" value="dCMP_cyt_deam_1"/>
    <property type="match status" value="1"/>
</dbReference>
<dbReference type="Proteomes" id="UP000724058">
    <property type="component" value="Unassembled WGS sequence"/>
</dbReference>
<evidence type="ECO:0000259" key="9">
    <source>
        <dbReference type="PROSITE" id="PS51747"/>
    </source>
</evidence>
<evidence type="ECO:0000313" key="18">
    <source>
        <dbReference type="Proteomes" id="UP000095597"/>
    </source>
</evidence>
<reference evidence="16 17" key="1">
    <citation type="submission" date="2015-09" db="EMBL/GenBank/DDBJ databases">
        <authorList>
            <consortium name="Pathogen Informatics"/>
        </authorList>
    </citation>
    <scope>NUCLEOTIDE SEQUENCE [LARGE SCALE GENOMIC DNA]</scope>
    <source>
        <strain evidence="12 16">2789STDY5608851</strain>
        <strain evidence="11 17">2789STDY5608866</strain>
        <strain evidence="10 18">2789STDY5834961</strain>
    </source>
</reference>
<accession>A0A174GLN2</accession>
<evidence type="ECO:0000313" key="10">
    <source>
        <dbReference type="EMBL" id="CUM91345.1"/>
    </source>
</evidence>
<dbReference type="EMBL" id="CYYM01000004">
    <property type="protein sequence ID" value="CUN90718.1"/>
    <property type="molecule type" value="Genomic_DNA"/>
</dbReference>
<dbReference type="GO" id="GO:0004132">
    <property type="term" value="F:dCMP deaminase activity"/>
    <property type="evidence" value="ECO:0007669"/>
    <property type="project" value="InterPro"/>
</dbReference>
<feature type="binding site" evidence="8">
    <location>
        <position position="80"/>
    </location>
    <ligand>
        <name>Zn(2+)</name>
        <dbReference type="ChEBI" id="CHEBI:29105"/>
        <note>catalytic</note>
    </ligand>
</feature>
<dbReference type="PANTHER" id="PTHR11086">
    <property type="entry name" value="DEOXYCYTIDYLATE DEAMINASE-RELATED"/>
    <property type="match status" value="1"/>
</dbReference>
<dbReference type="AlphaFoldDB" id="A0A174GLN2"/>
<dbReference type="Proteomes" id="UP000095380">
    <property type="component" value="Unassembled WGS sequence"/>
</dbReference>
<name>A0A174GLN2_9FIRM</name>
<evidence type="ECO:0000313" key="15">
    <source>
        <dbReference type="EMBL" id="NSE57399.1"/>
    </source>
</evidence>
<evidence type="ECO:0000313" key="13">
    <source>
        <dbReference type="EMBL" id="MZK10426.1"/>
    </source>
</evidence>
<dbReference type="Gene3D" id="3.40.140.10">
    <property type="entry name" value="Cytidine Deaminase, domain 2"/>
    <property type="match status" value="1"/>
</dbReference>
<dbReference type="GO" id="GO:0008270">
    <property type="term" value="F:zinc ion binding"/>
    <property type="evidence" value="ECO:0007669"/>
    <property type="project" value="InterPro"/>
</dbReference>
<dbReference type="OrthoDB" id="9788517at2"/>
<evidence type="ECO:0000313" key="16">
    <source>
        <dbReference type="Proteomes" id="UP000095380"/>
    </source>
</evidence>
<dbReference type="eggNOG" id="COG2131">
    <property type="taxonomic scope" value="Bacteria"/>
</dbReference>
<reference evidence="15" key="3">
    <citation type="journal article" date="2020" name="Cell Host Microbe">
        <title>Functional and Genomic Variation between Human-Derived Isolates of Lachnospiraceae Reveals Inter- and Intra-Species Diversity.</title>
        <authorList>
            <person name="Sorbara M.T."/>
            <person name="Littmann E.R."/>
            <person name="Fontana E."/>
            <person name="Moody T.U."/>
            <person name="Kohout C.E."/>
            <person name="Gjonbalaj M."/>
            <person name="Eaton V."/>
            <person name="Seok R."/>
            <person name="Leiner I.M."/>
            <person name="Pamer E.G."/>
        </authorList>
    </citation>
    <scope>NUCLEOTIDE SEQUENCE</scope>
    <source>
        <strain evidence="15">MSK.10.16</strain>
    </source>
</reference>
<dbReference type="PANTHER" id="PTHR11086:SF18">
    <property type="entry name" value="DEOXYCYTIDYLATE DEAMINASE"/>
    <property type="match status" value="1"/>
</dbReference>
<comment type="similarity">
    <text evidence="2">Belongs to the cytidine and deoxycytidylate deaminase family.</text>
</comment>
<feature type="domain" description="CMP/dCMP-type deaminase" evidence="9">
    <location>
        <begin position="10"/>
        <end position="148"/>
    </location>
</feature>
<evidence type="ECO:0000313" key="14">
    <source>
        <dbReference type="EMBL" id="MZK40984.1"/>
    </source>
</evidence>
<dbReference type="PROSITE" id="PS51747">
    <property type="entry name" value="CYT_DCMP_DEAMINASES_2"/>
    <property type="match status" value="1"/>
</dbReference>
<dbReference type="EMBL" id="WWSH01000006">
    <property type="protein sequence ID" value="MZK10426.1"/>
    <property type="molecule type" value="Genomic_DNA"/>
</dbReference>
<feature type="binding site" evidence="8">
    <location>
        <position position="106"/>
    </location>
    <ligand>
        <name>Zn(2+)</name>
        <dbReference type="ChEBI" id="CHEBI:29105"/>
        <note>catalytic</note>
    </ligand>
</feature>